<accession>A0A2A9PG57</accession>
<keyword evidence="3" id="KW-1185">Reference proteome</keyword>
<evidence type="ECO:0000313" key="3">
    <source>
        <dbReference type="Proteomes" id="UP000037136"/>
    </source>
</evidence>
<dbReference type="EMBL" id="LAZP02000167">
    <property type="protein sequence ID" value="PFH59860.1"/>
    <property type="molecule type" value="Genomic_DNA"/>
</dbReference>
<name>A0A2A9PG57_OPHUN</name>
<proteinExistence type="predicted"/>
<sequence length="203" mass="22621">MIHLLRPASAISKTAALKSEQTSCSHPDPLIRVSMGSACIQRDSPRGTAHRSHERQPCRTCRSDNGAPRFLTNVPCADESIIQDRRMPRAYRPASWRGSSRSLRSRVVHMIDGTANAVPTRSSRGTRPLDGHCSRRTRFAPKANVIRHRLDISSHDTSKLVGSPSAIPSKLDRCTNPNNQDQTAVKRKRDWSTNCPGRLLKRV</sequence>
<gene>
    <name evidence="2" type="ORF">XA68_11752</name>
</gene>
<reference evidence="2 3" key="2">
    <citation type="journal article" date="2017" name="Sci. Rep.">
        <title>Ant-infecting Ophiocordyceps genomes reveal a high diversity of potential behavioral manipulation genes and a possible major role for enterotoxins.</title>
        <authorList>
            <person name="de Bekker C."/>
            <person name="Ohm R.A."/>
            <person name="Evans H.C."/>
            <person name="Brachmann A."/>
            <person name="Hughes D.P."/>
        </authorList>
    </citation>
    <scope>NUCLEOTIDE SEQUENCE [LARGE SCALE GENOMIC DNA]</scope>
    <source>
        <strain evidence="2 3">SC16a</strain>
    </source>
</reference>
<organism evidence="2 3">
    <name type="scientific">Ophiocordyceps unilateralis</name>
    <name type="common">Zombie-ant fungus</name>
    <name type="synonym">Torrubia unilateralis</name>
    <dbReference type="NCBI Taxonomy" id="268505"/>
    <lineage>
        <taxon>Eukaryota</taxon>
        <taxon>Fungi</taxon>
        <taxon>Dikarya</taxon>
        <taxon>Ascomycota</taxon>
        <taxon>Pezizomycotina</taxon>
        <taxon>Sordariomycetes</taxon>
        <taxon>Hypocreomycetidae</taxon>
        <taxon>Hypocreales</taxon>
        <taxon>Ophiocordycipitaceae</taxon>
        <taxon>Ophiocordyceps</taxon>
    </lineage>
</organism>
<protein>
    <submittedName>
        <fullName evidence="2">Uncharacterized protein</fullName>
    </submittedName>
</protein>
<comment type="caution">
    <text evidence="2">The sequence shown here is derived from an EMBL/GenBank/DDBJ whole genome shotgun (WGS) entry which is preliminary data.</text>
</comment>
<dbReference type="Proteomes" id="UP000037136">
    <property type="component" value="Unassembled WGS sequence"/>
</dbReference>
<evidence type="ECO:0000313" key="2">
    <source>
        <dbReference type="EMBL" id="PFH59860.1"/>
    </source>
</evidence>
<dbReference type="AlphaFoldDB" id="A0A2A9PG57"/>
<reference evidence="2 3" key="1">
    <citation type="journal article" date="2015" name="BMC Genomics">
        <title>Gene expression during zombie ant biting behavior reflects the complexity underlying fungal parasitic behavioral manipulation.</title>
        <authorList>
            <person name="de Bekker C."/>
            <person name="Ohm R.A."/>
            <person name="Loreto R.G."/>
            <person name="Sebastian A."/>
            <person name="Albert I."/>
            <person name="Merrow M."/>
            <person name="Brachmann A."/>
            <person name="Hughes D.P."/>
        </authorList>
    </citation>
    <scope>NUCLEOTIDE SEQUENCE [LARGE SCALE GENOMIC DNA]</scope>
    <source>
        <strain evidence="2 3">SC16a</strain>
    </source>
</reference>
<feature type="region of interest" description="Disordered" evidence="1">
    <location>
        <begin position="41"/>
        <end position="64"/>
    </location>
</feature>
<evidence type="ECO:0000256" key="1">
    <source>
        <dbReference type="SAM" id="MobiDB-lite"/>
    </source>
</evidence>